<keyword evidence="1" id="KW-1133">Transmembrane helix</keyword>
<feature type="transmembrane region" description="Helical" evidence="1">
    <location>
        <begin position="20"/>
        <end position="40"/>
    </location>
</feature>
<name>A0A8K0S8G2_9HYPO</name>
<sequence>MGASSEGLCSLTGRPDIYGVGIRAAFYAQWLGTLFIEYISEEDLSDMRLISIFSSAAASISLVIGVACGTLQPLDIYFLLLLSMGFFLFLMPLHVWRVLTRCQKHLDPFLLTKEVHGTFYYLISLTILAANVSIGVWYHTIFLPHLHRDCRDVVFMLGRTNLENKGYIIIGSVFYIGILISIGGFIFVKSCCTPISHSDSRHRRNRGRTIRRLRKLRILSGSIIFALLLLAIELPIIWNHVQGVHDFATITQLFPLLLTVGIFLRSLAIYASGTYHTAVEDEPTLQSSSASSDNEMVDAAQFYQGYSPNVYNPYGYNVYGYDPYDDRNLYNYNHNYYNNANWSQGSQDPHWPEGVHISRWR</sequence>
<dbReference type="EMBL" id="JAGPXF010000001">
    <property type="protein sequence ID" value="KAH7262717.1"/>
    <property type="molecule type" value="Genomic_DNA"/>
</dbReference>
<accession>A0A8K0S8G2</accession>
<feature type="transmembrane region" description="Helical" evidence="1">
    <location>
        <begin position="166"/>
        <end position="195"/>
    </location>
</feature>
<keyword evidence="1" id="KW-0812">Transmembrane</keyword>
<comment type="caution">
    <text evidence="2">The sequence shown here is derived from an EMBL/GenBank/DDBJ whole genome shotgun (WGS) entry which is preliminary data.</text>
</comment>
<evidence type="ECO:0000256" key="1">
    <source>
        <dbReference type="SAM" id="Phobius"/>
    </source>
</evidence>
<dbReference type="OrthoDB" id="1806at2759"/>
<feature type="transmembrane region" description="Helical" evidence="1">
    <location>
        <begin position="244"/>
        <end position="264"/>
    </location>
</feature>
<keyword evidence="3" id="KW-1185">Reference proteome</keyword>
<keyword evidence="1" id="KW-0472">Membrane</keyword>
<feature type="transmembrane region" description="Helical" evidence="1">
    <location>
        <begin position="216"/>
        <end position="238"/>
    </location>
</feature>
<evidence type="ECO:0000313" key="3">
    <source>
        <dbReference type="Proteomes" id="UP000813427"/>
    </source>
</evidence>
<dbReference type="AlphaFoldDB" id="A0A8K0S8G2"/>
<feature type="transmembrane region" description="Helical" evidence="1">
    <location>
        <begin position="78"/>
        <end position="99"/>
    </location>
</feature>
<evidence type="ECO:0000313" key="2">
    <source>
        <dbReference type="EMBL" id="KAH7262717.1"/>
    </source>
</evidence>
<feature type="transmembrane region" description="Helical" evidence="1">
    <location>
        <begin position="119"/>
        <end position="138"/>
    </location>
</feature>
<gene>
    <name evidence="2" type="ORF">BKA59DRAFT_38171</name>
</gene>
<reference evidence="2" key="1">
    <citation type="journal article" date="2021" name="Nat. Commun.">
        <title>Genetic determinants of endophytism in the Arabidopsis root mycobiome.</title>
        <authorList>
            <person name="Mesny F."/>
            <person name="Miyauchi S."/>
            <person name="Thiergart T."/>
            <person name="Pickel B."/>
            <person name="Atanasova L."/>
            <person name="Karlsson M."/>
            <person name="Huettel B."/>
            <person name="Barry K.W."/>
            <person name="Haridas S."/>
            <person name="Chen C."/>
            <person name="Bauer D."/>
            <person name="Andreopoulos W."/>
            <person name="Pangilinan J."/>
            <person name="LaButti K."/>
            <person name="Riley R."/>
            <person name="Lipzen A."/>
            <person name="Clum A."/>
            <person name="Drula E."/>
            <person name="Henrissat B."/>
            <person name="Kohler A."/>
            <person name="Grigoriev I.V."/>
            <person name="Martin F.M."/>
            <person name="Hacquard S."/>
        </authorList>
    </citation>
    <scope>NUCLEOTIDE SEQUENCE</scope>
    <source>
        <strain evidence="2">MPI-SDFR-AT-0068</strain>
    </source>
</reference>
<feature type="transmembrane region" description="Helical" evidence="1">
    <location>
        <begin position="52"/>
        <end position="72"/>
    </location>
</feature>
<dbReference type="Proteomes" id="UP000813427">
    <property type="component" value="Unassembled WGS sequence"/>
</dbReference>
<proteinExistence type="predicted"/>
<organism evidence="2 3">
    <name type="scientific">Fusarium tricinctum</name>
    <dbReference type="NCBI Taxonomy" id="61284"/>
    <lineage>
        <taxon>Eukaryota</taxon>
        <taxon>Fungi</taxon>
        <taxon>Dikarya</taxon>
        <taxon>Ascomycota</taxon>
        <taxon>Pezizomycotina</taxon>
        <taxon>Sordariomycetes</taxon>
        <taxon>Hypocreomycetidae</taxon>
        <taxon>Hypocreales</taxon>
        <taxon>Nectriaceae</taxon>
        <taxon>Fusarium</taxon>
        <taxon>Fusarium tricinctum species complex</taxon>
    </lineage>
</organism>
<protein>
    <submittedName>
        <fullName evidence="2">Uncharacterized protein</fullName>
    </submittedName>
</protein>